<keyword evidence="1 3" id="KW-0175">Coiled coil</keyword>
<keyword evidence="2" id="KW-0040">ANK repeat</keyword>
<evidence type="ECO:0000256" key="4">
    <source>
        <dbReference type="SAM" id="MobiDB-lite"/>
    </source>
</evidence>
<feature type="region of interest" description="Disordered" evidence="4">
    <location>
        <begin position="1217"/>
        <end position="1284"/>
    </location>
</feature>
<evidence type="ECO:0000259" key="5">
    <source>
        <dbReference type="Pfam" id="PF12001"/>
    </source>
</evidence>
<feature type="region of interest" description="Disordered" evidence="4">
    <location>
        <begin position="358"/>
        <end position="557"/>
    </location>
</feature>
<feature type="compositionally biased region" description="Polar residues" evidence="4">
    <location>
        <begin position="547"/>
        <end position="557"/>
    </location>
</feature>
<dbReference type="InterPro" id="IPR002110">
    <property type="entry name" value="Ankyrin_rpt"/>
</dbReference>
<dbReference type="OMA" id="ICKFENE"/>
<feature type="compositionally biased region" description="Low complexity" evidence="4">
    <location>
        <begin position="1266"/>
        <end position="1282"/>
    </location>
</feature>
<feature type="repeat" description="ANK" evidence="2">
    <location>
        <begin position="165"/>
        <end position="197"/>
    </location>
</feature>
<dbReference type="EMBL" id="BEZZ01000127">
    <property type="protein sequence ID" value="GCC26523.1"/>
    <property type="molecule type" value="Genomic_DNA"/>
</dbReference>
<feature type="repeat" description="ANK" evidence="2">
    <location>
        <begin position="132"/>
        <end position="164"/>
    </location>
</feature>
<feature type="compositionally biased region" description="Polar residues" evidence="4">
    <location>
        <begin position="312"/>
        <end position="321"/>
    </location>
</feature>
<feature type="coiled-coil region" evidence="3">
    <location>
        <begin position="1796"/>
        <end position="1935"/>
    </location>
</feature>
<dbReference type="Pfam" id="PF14915">
    <property type="entry name" value="CCDC144C"/>
    <property type="match status" value="1"/>
</dbReference>
<reference evidence="7 8" key="1">
    <citation type="journal article" date="2018" name="Nat. Ecol. Evol.">
        <title>Shark genomes provide insights into elasmobranch evolution and the origin of vertebrates.</title>
        <authorList>
            <person name="Hara Y"/>
            <person name="Yamaguchi K"/>
            <person name="Onimaru K"/>
            <person name="Kadota M"/>
            <person name="Koyanagi M"/>
            <person name="Keeley SD"/>
            <person name="Tatsumi K"/>
            <person name="Tanaka K"/>
            <person name="Motone F"/>
            <person name="Kageyama Y"/>
            <person name="Nozu R"/>
            <person name="Adachi N"/>
            <person name="Nishimura O"/>
            <person name="Nakagawa R"/>
            <person name="Tanegashima C"/>
            <person name="Kiyatake I"/>
            <person name="Matsumoto R"/>
            <person name="Murakumo K"/>
            <person name="Nishida K"/>
            <person name="Terakita A"/>
            <person name="Kuratani S"/>
            <person name="Sato K"/>
            <person name="Hyodo S Kuraku.S."/>
        </authorList>
    </citation>
    <scope>NUCLEOTIDE SEQUENCE [LARGE SCALE GENOMIC DNA]</scope>
</reference>
<dbReference type="SUPFAM" id="SSF48403">
    <property type="entry name" value="Ankyrin repeat"/>
    <property type="match status" value="1"/>
</dbReference>
<dbReference type="STRING" id="137246.A0A401S808"/>
<dbReference type="InterPro" id="IPR050657">
    <property type="entry name" value="Ankyrin_repeat_domain"/>
</dbReference>
<dbReference type="OrthoDB" id="366390at2759"/>
<feature type="repeat" description="ANK" evidence="2">
    <location>
        <begin position="66"/>
        <end position="98"/>
    </location>
</feature>
<dbReference type="PANTHER" id="PTHR24147:SF53">
    <property type="entry name" value="ANKYRIN REPEAT DOMAIN 26"/>
    <property type="match status" value="1"/>
</dbReference>
<feature type="repeat" description="ANK" evidence="2">
    <location>
        <begin position="198"/>
        <end position="230"/>
    </location>
</feature>
<dbReference type="PROSITE" id="PS50297">
    <property type="entry name" value="ANK_REP_REGION"/>
    <property type="match status" value="4"/>
</dbReference>
<evidence type="ECO:0000259" key="6">
    <source>
        <dbReference type="Pfam" id="PF14915"/>
    </source>
</evidence>
<name>A0A401S808_CHIPU</name>
<feature type="compositionally biased region" description="Basic and acidic residues" evidence="4">
    <location>
        <begin position="288"/>
        <end position="311"/>
    </location>
</feature>
<dbReference type="InterPro" id="IPR036770">
    <property type="entry name" value="Ankyrin_rpt-contain_sf"/>
</dbReference>
<dbReference type="InterPro" id="IPR021885">
    <property type="entry name" value="DUF3496"/>
</dbReference>
<feature type="compositionally biased region" description="Polar residues" evidence="4">
    <location>
        <begin position="978"/>
        <end position="987"/>
    </location>
</feature>
<protein>
    <submittedName>
        <fullName evidence="7">Uncharacterized protein</fullName>
    </submittedName>
</protein>
<feature type="coiled-coil region" evidence="3">
    <location>
        <begin position="1496"/>
        <end position="1601"/>
    </location>
</feature>
<evidence type="ECO:0000256" key="2">
    <source>
        <dbReference type="PROSITE-ProRule" id="PRU00023"/>
    </source>
</evidence>
<dbReference type="SMART" id="SM00248">
    <property type="entry name" value="ANK"/>
    <property type="match status" value="7"/>
</dbReference>
<dbReference type="InterPro" id="IPR039497">
    <property type="entry name" value="CC144C-like_CC_dom"/>
</dbReference>
<feature type="coiled-coil region" evidence="3">
    <location>
        <begin position="2264"/>
        <end position="2291"/>
    </location>
</feature>
<dbReference type="Proteomes" id="UP000287033">
    <property type="component" value="Unassembled WGS sequence"/>
</dbReference>
<dbReference type="Pfam" id="PF12001">
    <property type="entry name" value="DUF3496"/>
    <property type="match status" value="1"/>
</dbReference>
<feature type="region of interest" description="Disordered" evidence="4">
    <location>
        <begin position="962"/>
        <end position="996"/>
    </location>
</feature>
<evidence type="ECO:0000256" key="3">
    <source>
        <dbReference type="SAM" id="Coils"/>
    </source>
</evidence>
<feature type="compositionally biased region" description="Acidic residues" evidence="4">
    <location>
        <begin position="384"/>
        <end position="403"/>
    </location>
</feature>
<evidence type="ECO:0000313" key="8">
    <source>
        <dbReference type="Proteomes" id="UP000287033"/>
    </source>
</evidence>
<dbReference type="PRINTS" id="PR01415">
    <property type="entry name" value="ANKYRIN"/>
</dbReference>
<evidence type="ECO:0000313" key="7">
    <source>
        <dbReference type="EMBL" id="GCC26523.1"/>
    </source>
</evidence>
<feature type="compositionally biased region" description="Basic and acidic residues" evidence="4">
    <location>
        <begin position="374"/>
        <end position="383"/>
    </location>
</feature>
<feature type="coiled-coil region" evidence="3">
    <location>
        <begin position="1634"/>
        <end position="1738"/>
    </location>
</feature>
<dbReference type="PANTHER" id="PTHR24147">
    <property type="entry name" value="ANKYRIN REPEAT DOMAIN 36-RELATED"/>
    <property type="match status" value="1"/>
</dbReference>
<feature type="domain" description="CCDC144C-like coiled-coil" evidence="6">
    <location>
        <begin position="1372"/>
        <end position="1850"/>
    </location>
</feature>
<feature type="compositionally biased region" description="Polar residues" evidence="4">
    <location>
        <begin position="406"/>
        <end position="442"/>
    </location>
</feature>
<feature type="compositionally biased region" description="Polar residues" evidence="4">
    <location>
        <begin position="463"/>
        <end position="492"/>
    </location>
</feature>
<sequence length="2421" mass="276826">MKKILRFAKKKRKFSPNASDTASVASAGYELREKDLGKLHKAASTGDLTKLRQLIKKNDVNQLDKENRAPLHLACASGHVEAVTFLVEHKSKLNICDNDNRSPLMKAVQCQQERCAIILLDHNADPNLVDINGNTALHLAALIPNISLVMHLIEREAHMNARNKDGNTPLLLAAIENHQEIVELLLKEGADVNAKDKTGRTALMIAASNGQISLVKLLLHYNADVSLKEDKGWTAEDHAMMNGHHACSHLISEHDTRKKLLQSPYYGPNKVKGNHAAEAGFALGGPATDKDEFQESPEQKWRTSDSEKVTDDASQTESVSRASKGAGDSWLSSNEDEELQFNSKVPQKLSLAKLLNTSQQSKDNVEKTNFCKVRNTDNLHPVESDIESEEESEEDSRDEEEINDNCSPLQPSPQSKTPLLASPQTAMPSSSSFIKTQSNSTPFKGCKQDRSSEEETLPVEICSPNSRVAANQPANLDETSTYSAQAEDTSQQKNRRDLMFELGLEEVEPEENIESPWDSESTTESPQKKSIGSVASSVKEQPKMQHTPANQNNEMLESNTVVQPPLTFEGNKQKSDLVAELGLIDAGDIEDVSDWDSFSASGKNVSSYLFSSVPQVHQVTNADKSTLLPSESPKSLVNKLKSNSEETTCVYRTSLSPDLLKTKLTAHPLMQYQSSPKPELKNTPSVKLENKNESDLKISLLEDEDNEKENFDWKDKNILETTSVDDKLPTKRSQFTSQTHEGVLVSQQKAEEVNLHEGPDFDSRENAAAGMGINEMSRPALEKKYLKVWIEKGKEEIASQLENLTVELKQRFEELRQSKNDATSMEYSEDFGGKYMSNESDQEVVIADFKNNEDTVIEEEESRCDEYDCKVHHLIPEQKEFKDLCTEPTDGRDKQQTFHRMTESKLAVNNDENSSEHPCTPEEVSESKELKWETAKEDHVKKVELSMLREQETDVVGYVTDIDSDADDDSLKLHSGTDKANSSNKNPDFSEKPLKHSTELVKYSSTRRKNVADCTPHLNVRNLKAQMDDLEHSPRSIQLSSGVAAGPYLDEELEGDMQRFKNEVGMLKVVFLALEEKKAQLQKEVEEEKNKHFQNQERNNYDKLGNSELEEENKNNWSIKQNVPHEKSIQHQNNERLDLKLAQEYGDSLRQLKTNVTSKLDKEKQKENFINKDRTRKPVFKGTVLGTDEENYESHQCNQPKQADQELKSIERLVRLQQTPAMNGDDLSVFDSTTSEMSQDEVRPSKSSASKKFTRPVNISDDLDDLTQSSDTGTDGSESPSSAYKNTPLLIAQLDTEAIDSISLLKIQNLVHEYERAVEREKKRYALLSEKVKYLENERKELHQALDKTKEMKSKLECQKMESDTDFNNVKFSLKQEEEKRKIAEILYEKSREQLQKKELQYCEELKAKQELELIIRNMELERKSLISNIEQLHEDHNELQQQFNREQSIHREIVNSHLHRNHGIEEEDKKALKNAEVATHLCDVNDNEKDVMLQNHSLQNEIAVLKLELVRVRERNQEEQGKYMEQIEALKEKLDDTKKDLKFNEEALTHTALQYNSQLNSLKTEISMLTSKLEHEKQNKEKLETETEAIRSQLSIALKELERSQAAKCESEQVLQREHDEWHHSDEKRNYEISSLRESNNSLSQKLSKEEAKANKLDSELHRATLSLAEKNLMLESVQRSLNQSQARINDLEHTNQLQKEQISKFTVRQESMQERLAQAQSEIMLLRQQLEDAQNKGIMKEKAVTDVQDRFNDIFSKLRRDGERQICLVEERNKELVSKTIEQREQICKFENEKIERETTLRQLQQELADALKKLSMSEASLEVTTRYRNETEEEKIRMQNQLEKLKMELQGMRDGCMQSERKIHHLQNTLDDKERDLITVSQKMQDALSTSSRTKEAAKQFEEHIQRLEIENAKLESMAKQQANKSEVMEKELQDTVSVRTRLEDLITSLQGVKVNLEDQLGQEVQKQTMLSQSVKDSHQLWEEELKTRSKLGLRISQLDREKDDLAGQVESERKKVKKLIELKRSVETRLAQEMKRNNELQKELNRIRTLLKTTKKKLKDYENGQTVSQLAGIQELNHGHSESETTLNRLKTKVEELSQQLETEAAKGRHLESTNQELSAQVASMKILQKNQDRLEKRKHQLEEEVVSLKHQIETNLINYSHIEQYKRDIEEHARKEIKQKLEEVNLFLQTQQASQEALEQLRATNESTIRSQLDQRIKDLELELNKLRTSQQDSINLKDSAQLELERYKELYSEELKLRKSLAAKLDRANERLAETNTKLLNERQRSKSLIANSIMNGSFNVTPALEMSQLQSTMGNVGNLGTFNRNLGNSFLNPVEDGMSSTNKVESYLAKMQEALQKNISKELVQATADLEKESTRVSPLGSAAGSLKSINQDQDPVTRATEQYLEVLKKNYML</sequence>
<feature type="compositionally biased region" description="Acidic residues" evidence="4">
    <location>
        <begin position="503"/>
        <end position="513"/>
    </location>
</feature>
<evidence type="ECO:0000256" key="1">
    <source>
        <dbReference type="ARBA" id="ARBA00023054"/>
    </source>
</evidence>
<dbReference type="PROSITE" id="PS50088">
    <property type="entry name" value="ANK_REPEAT"/>
    <property type="match status" value="4"/>
</dbReference>
<dbReference type="Gene3D" id="1.25.40.20">
    <property type="entry name" value="Ankyrin repeat-containing domain"/>
    <property type="match status" value="3"/>
</dbReference>
<feature type="coiled-coil region" evidence="3">
    <location>
        <begin position="1304"/>
        <end position="1450"/>
    </location>
</feature>
<keyword evidence="8" id="KW-1185">Reference proteome</keyword>
<feature type="coiled-coil region" evidence="3">
    <location>
        <begin position="1071"/>
        <end position="1098"/>
    </location>
</feature>
<feature type="region of interest" description="Disordered" evidence="4">
    <location>
        <begin position="907"/>
        <end position="931"/>
    </location>
</feature>
<proteinExistence type="predicted"/>
<feature type="region of interest" description="Disordered" evidence="4">
    <location>
        <begin position="280"/>
        <end position="342"/>
    </location>
</feature>
<feature type="coiled-coil region" evidence="3">
    <location>
        <begin position="1999"/>
        <end position="2187"/>
    </location>
</feature>
<accession>A0A401S808</accession>
<gene>
    <name evidence="7" type="ORF">chiPu_0004940</name>
</gene>
<dbReference type="Pfam" id="PF12796">
    <property type="entry name" value="Ank_2"/>
    <property type="match status" value="1"/>
</dbReference>
<dbReference type="Pfam" id="PF13637">
    <property type="entry name" value="Ank_4"/>
    <property type="match status" value="1"/>
</dbReference>
<feature type="compositionally biased region" description="Polar residues" evidence="4">
    <location>
        <begin position="518"/>
        <end position="539"/>
    </location>
</feature>
<organism evidence="7 8">
    <name type="scientific">Chiloscyllium punctatum</name>
    <name type="common">Brownbanded bambooshark</name>
    <name type="synonym">Hemiscyllium punctatum</name>
    <dbReference type="NCBI Taxonomy" id="137246"/>
    <lineage>
        <taxon>Eukaryota</taxon>
        <taxon>Metazoa</taxon>
        <taxon>Chordata</taxon>
        <taxon>Craniata</taxon>
        <taxon>Vertebrata</taxon>
        <taxon>Chondrichthyes</taxon>
        <taxon>Elasmobranchii</taxon>
        <taxon>Galeomorphii</taxon>
        <taxon>Galeoidea</taxon>
        <taxon>Orectolobiformes</taxon>
        <taxon>Hemiscylliidae</taxon>
        <taxon>Chiloscyllium</taxon>
    </lineage>
</organism>
<comment type="caution">
    <text evidence="7">The sequence shown here is derived from an EMBL/GenBank/DDBJ whole genome shotgun (WGS) entry which is preliminary data.</text>
</comment>
<feature type="domain" description="DUF3496" evidence="5">
    <location>
        <begin position="2215"/>
        <end position="2317"/>
    </location>
</feature>
<dbReference type="Pfam" id="PF00023">
    <property type="entry name" value="Ank"/>
    <property type="match status" value="1"/>
</dbReference>